<name>A0A2H3D3P7_ARMGA</name>
<dbReference type="EMBL" id="KZ293711">
    <property type="protein sequence ID" value="PBK82943.1"/>
    <property type="molecule type" value="Genomic_DNA"/>
</dbReference>
<dbReference type="InParanoid" id="A0A2H3D3P7"/>
<evidence type="ECO:0000256" key="1">
    <source>
        <dbReference type="SAM" id="MobiDB-lite"/>
    </source>
</evidence>
<feature type="region of interest" description="Disordered" evidence="1">
    <location>
        <begin position="44"/>
        <end position="81"/>
    </location>
</feature>
<gene>
    <name evidence="2" type="ORF">ARMGADRAFT_1089852</name>
</gene>
<sequence length="139" mass="14723">MSPHSSASLSGSFFSAVDQLLPSTLAYSQHPDTHYTVQGSVTPLKWKTDGKQSATTKRSKPSPVLTVQDSTTPILSPSGADIITPTTMPLCTLTSANPPPPAFQPVTPLSYVTNTPQPWTPETPLVDGHSQQTSSPIQP</sequence>
<reference evidence="3" key="1">
    <citation type="journal article" date="2017" name="Nat. Ecol. Evol.">
        <title>Genome expansion and lineage-specific genetic innovations in the forest pathogenic fungi Armillaria.</title>
        <authorList>
            <person name="Sipos G."/>
            <person name="Prasanna A.N."/>
            <person name="Walter M.C."/>
            <person name="O'Connor E."/>
            <person name="Balint B."/>
            <person name="Krizsan K."/>
            <person name="Kiss B."/>
            <person name="Hess J."/>
            <person name="Varga T."/>
            <person name="Slot J."/>
            <person name="Riley R."/>
            <person name="Boka B."/>
            <person name="Rigling D."/>
            <person name="Barry K."/>
            <person name="Lee J."/>
            <person name="Mihaltcheva S."/>
            <person name="LaButti K."/>
            <person name="Lipzen A."/>
            <person name="Waldron R."/>
            <person name="Moloney N.M."/>
            <person name="Sperisen C."/>
            <person name="Kredics L."/>
            <person name="Vagvoelgyi C."/>
            <person name="Patrignani A."/>
            <person name="Fitzpatrick D."/>
            <person name="Nagy I."/>
            <person name="Doyle S."/>
            <person name="Anderson J.B."/>
            <person name="Grigoriev I.V."/>
            <person name="Gueldener U."/>
            <person name="Muensterkoetter M."/>
            <person name="Nagy L.G."/>
        </authorList>
    </citation>
    <scope>NUCLEOTIDE SEQUENCE [LARGE SCALE GENOMIC DNA]</scope>
    <source>
        <strain evidence="3">Ar21-2</strain>
    </source>
</reference>
<dbReference type="Proteomes" id="UP000217790">
    <property type="component" value="Unassembled WGS sequence"/>
</dbReference>
<feature type="region of interest" description="Disordered" evidence="1">
    <location>
        <begin position="95"/>
        <end position="139"/>
    </location>
</feature>
<accession>A0A2H3D3P7</accession>
<feature type="compositionally biased region" description="Polar residues" evidence="1">
    <location>
        <begin position="65"/>
        <end position="75"/>
    </location>
</feature>
<evidence type="ECO:0000313" key="2">
    <source>
        <dbReference type="EMBL" id="PBK82943.1"/>
    </source>
</evidence>
<organism evidence="2 3">
    <name type="scientific">Armillaria gallica</name>
    <name type="common">Bulbous honey fungus</name>
    <name type="synonym">Armillaria bulbosa</name>
    <dbReference type="NCBI Taxonomy" id="47427"/>
    <lineage>
        <taxon>Eukaryota</taxon>
        <taxon>Fungi</taxon>
        <taxon>Dikarya</taxon>
        <taxon>Basidiomycota</taxon>
        <taxon>Agaricomycotina</taxon>
        <taxon>Agaricomycetes</taxon>
        <taxon>Agaricomycetidae</taxon>
        <taxon>Agaricales</taxon>
        <taxon>Marasmiineae</taxon>
        <taxon>Physalacriaceae</taxon>
        <taxon>Armillaria</taxon>
    </lineage>
</organism>
<feature type="compositionally biased region" description="Polar residues" evidence="1">
    <location>
        <begin position="129"/>
        <end position="139"/>
    </location>
</feature>
<evidence type="ECO:0000313" key="3">
    <source>
        <dbReference type="Proteomes" id="UP000217790"/>
    </source>
</evidence>
<protein>
    <submittedName>
        <fullName evidence="2">Uncharacterized protein</fullName>
    </submittedName>
</protein>
<proteinExistence type="predicted"/>
<keyword evidence="3" id="KW-1185">Reference proteome</keyword>
<dbReference type="AlphaFoldDB" id="A0A2H3D3P7"/>